<dbReference type="PANTHER" id="PTHR39337">
    <property type="entry name" value="BLR5642 PROTEIN"/>
    <property type="match status" value="1"/>
</dbReference>
<dbReference type="Proteomes" id="UP001521931">
    <property type="component" value="Unassembled WGS sequence"/>
</dbReference>
<keyword evidence="2" id="KW-1185">Reference proteome</keyword>
<dbReference type="PIRSF" id="PIRSF024492">
    <property type="entry name" value="UCP024492"/>
    <property type="match status" value="1"/>
</dbReference>
<proteinExistence type="predicted"/>
<dbReference type="InterPro" id="IPR014519">
    <property type="entry name" value="UCP024492"/>
</dbReference>
<dbReference type="EMBL" id="JAKRCV010000035">
    <property type="protein sequence ID" value="MCG7322454.1"/>
    <property type="molecule type" value="Genomic_DNA"/>
</dbReference>
<dbReference type="PANTHER" id="PTHR39337:SF1">
    <property type="entry name" value="BLR5642 PROTEIN"/>
    <property type="match status" value="1"/>
</dbReference>
<name>A0ABS9Q3J4_9MICO</name>
<sequence>MTIWTVGHSTRPIEELVGLLREHDITQLVDIRTVPGSRHNPQYSQNALESSLPEHGVRYVYRKDLGGLRKGVPESVNGAWRNASFRGYADYMQTPEFGAAVDDLVDLAGERRTAIMCAEAVPWRCHRSLVADALVVRGVQVVDIMGPARTSEHTLTSFAHVEGTSVTYPTYPPERPR</sequence>
<organism evidence="1 2">
    <name type="scientific">Arsenicicoccus bolidensis</name>
    <dbReference type="NCBI Taxonomy" id="229480"/>
    <lineage>
        <taxon>Bacteria</taxon>
        <taxon>Bacillati</taxon>
        <taxon>Actinomycetota</taxon>
        <taxon>Actinomycetes</taxon>
        <taxon>Micrococcales</taxon>
        <taxon>Intrasporangiaceae</taxon>
        <taxon>Arsenicicoccus</taxon>
    </lineage>
</organism>
<comment type="caution">
    <text evidence="1">The sequence shown here is derived from an EMBL/GenBank/DDBJ whole genome shotgun (WGS) entry which is preliminary data.</text>
</comment>
<evidence type="ECO:0000313" key="2">
    <source>
        <dbReference type="Proteomes" id="UP001521931"/>
    </source>
</evidence>
<reference evidence="1 2" key="1">
    <citation type="submission" date="2022-02" db="EMBL/GenBank/DDBJ databases">
        <title>Uncovering new skin microbiome diversity through culturing and metagenomics.</title>
        <authorList>
            <person name="Conlan S."/>
            <person name="Deming C."/>
            <person name="Nisc Comparative Sequencing Program N."/>
            <person name="Segre J.A."/>
        </authorList>
    </citation>
    <scope>NUCLEOTIDE SEQUENCE [LARGE SCALE GENOMIC DNA]</scope>
    <source>
        <strain evidence="1 2">ACRQZ</strain>
    </source>
</reference>
<dbReference type="Pfam" id="PF04343">
    <property type="entry name" value="DUF488"/>
    <property type="match status" value="1"/>
</dbReference>
<gene>
    <name evidence="1" type="ORF">MHL29_11250</name>
</gene>
<evidence type="ECO:0000313" key="1">
    <source>
        <dbReference type="EMBL" id="MCG7322454.1"/>
    </source>
</evidence>
<accession>A0ABS9Q3J4</accession>
<dbReference type="RefSeq" id="WP_239264718.1">
    <property type="nucleotide sequence ID" value="NZ_DAMCTM010000004.1"/>
</dbReference>
<dbReference type="InterPro" id="IPR007438">
    <property type="entry name" value="DUF488"/>
</dbReference>
<protein>
    <submittedName>
        <fullName evidence="1">DUF488 domain-containing protein</fullName>
    </submittedName>
</protein>